<feature type="transmembrane region" description="Helical" evidence="1">
    <location>
        <begin position="115"/>
        <end position="134"/>
    </location>
</feature>
<comment type="caution">
    <text evidence="2">The sequence shown here is derived from an EMBL/GenBank/DDBJ whole genome shotgun (WGS) entry which is preliminary data.</text>
</comment>
<evidence type="ECO:0000256" key="1">
    <source>
        <dbReference type="SAM" id="Phobius"/>
    </source>
</evidence>
<organism evidence="2 3">
    <name type="scientific">Planoprotostelium fungivorum</name>
    <dbReference type="NCBI Taxonomy" id="1890364"/>
    <lineage>
        <taxon>Eukaryota</taxon>
        <taxon>Amoebozoa</taxon>
        <taxon>Evosea</taxon>
        <taxon>Variosea</taxon>
        <taxon>Cavosteliida</taxon>
        <taxon>Cavosteliaceae</taxon>
        <taxon>Planoprotostelium</taxon>
    </lineage>
</organism>
<keyword evidence="1" id="KW-1133">Transmembrane helix</keyword>
<evidence type="ECO:0000313" key="2">
    <source>
        <dbReference type="EMBL" id="PRP85479.1"/>
    </source>
</evidence>
<dbReference type="Proteomes" id="UP000241769">
    <property type="component" value="Unassembled WGS sequence"/>
</dbReference>
<reference evidence="2 3" key="1">
    <citation type="journal article" date="2018" name="Genome Biol. Evol.">
        <title>Multiple Roots of Fruiting Body Formation in Amoebozoa.</title>
        <authorList>
            <person name="Hillmann F."/>
            <person name="Forbes G."/>
            <person name="Novohradska S."/>
            <person name="Ferling I."/>
            <person name="Riege K."/>
            <person name="Groth M."/>
            <person name="Westermann M."/>
            <person name="Marz M."/>
            <person name="Spaller T."/>
            <person name="Winckler T."/>
            <person name="Schaap P."/>
            <person name="Glockner G."/>
        </authorList>
    </citation>
    <scope>NUCLEOTIDE SEQUENCE [LARGE SCALE GENOMIC DNA]</scope>
    <source>
        <strain evidence="2 3">Jena</strain>
    </source>
</reference>
<proteinExistence type="predicted"/>
<feature type="transmembrane region" description="Helical" evidence="1">
    <location>
        <begin position="146"/>
        <end position="166"/>
    </location>
</feature>
<keyword evidence="1" id="KW-0812">Transmembrane</keyword>
<protein>
    <submittedName>
        <fullName evidence="2">Uncharacterized protein</fullName>
    </submittedName>
</protein>
<feature type="transmembrane region" description="Helical" evidence="1">
    <location>
        <begin position="178"/>
        <end position="200"/>
    </location>
</feature>
<gene>
    <name evidence="2" type="ORF">PROFUN_06848</name>
</gene>
<keyword evidence="1" id="KW-0472">Membrane</keyword>
<name>A0A2P6NNE6_9EUKA</name>
<dbReference type="AlphaFoldDB" id="A0A2P6NNE6"/>
<dbReference type="EMBL" id="MDYQ01000044">
    <property type="protein sequence ID" value="PRP85479.1"/>
    <property type="molecule type" value="Genomic_DNA"/>
</dbReference>
<evidence type="ECO:0000313" key="3">
    <source>
        <dbReference type="Proteomes" id="UP000241769"/>
    </source>
</evidence>
<keyword evidence="3" id="KW-1185">Reference proteome</keyword>
<feature type="transmembrane region" description="Helical" evidence="1">
    <location>
        <begin position="84"/>
        <end position="103"/>
    </location>
</feature>
<dbReference type="InParanoid" id="A0A2P6NNE6"/>
<sequence>MHVKYFHRSRAARMGGPSPTYQRSILSLCLPAEIEIWALQNSQDGALDAYAALPTETAAQKIIFYYEMQHQPHRRRPSVRVGRMFVLAFEILLCLITAVPLAIGCISPHVDQWETIMYGVVTGVCLFLTMPLKATSLWFPRFWNHCVIRSVLILLCLAAYAVVVIVNPGSFDEVLSGSIGVGLTGSVFVLDLIESCLVCARDQREEEDPLVS</sequence>
<accession>A0A2P6NNE6</accession>